<dbReference type="RefSeq" id="WP_110520163.1">
    <property type="nucleotide sequence ID" value="NZ_PDOF01000002.1"/>
</dbReference>
<protein>
    <submittedName>
        <fullName evidence="3">Uncharacterized protein</fullName>
    </submittedName>
</protein>
<dbReference type="PROSITE" id="PS51257">
    <property type="entry name" value="PROKAR_LIPOPROTEIN"/>
    <property type="match status" value="1"/>
</dbReference>
<dbReference type="EMBL" id="PDOF01000002">
    <property type="protein sequence ID" value="PYZ96455.1"/>
    <property type="molecule type" value="Genomic_DNA"/>
</dbReference>
<dbReference type="AlphaFoldDB" id="A0A2W0HGB4"/>
<evidence type="ECO:0000256" key="2">
    <source>
        <dbReference type="SAM" id="SignalP"/>
    </source>
</evidence>
<evidence type="ECO:0000313" key="4">
    <source>
        <dbReference type="Proteomes" id="UP000248066"/>
    </source>
</evidence>
<accession>A0A2W0HGB4</accession>
<gene>
    <name evidence="3" type="ORF">CR205_12090</name>
</gene>
<dbReference type="OrthoDB" id="2426241at2"/>
<sequence length="199" mass="21964">MKKAISYGAFVFLLAACGTGHAPEPENGSSGDGASGSGSAPDPDEGEYGQTDEAEEGDFVYRLVSEEAVYGEHEEVSIYAELEYTGDEDSIDIYHAASPFHFPMKETTRGYDLMYGMNQPLEVTTLTAGEAYREEFVSIGGYSEQDPDDYVAFMKEVIEQDGFPEGHYIVEGFADFYVETDDGEDQYKPEGTIEFFVED</sequence>
<feature type="signal peptide" evidence="2">
    <location>
        <begin position="1"/>
        <end position="22"/>
    </location>
</feature>
<reference evidence="3 4" key="1">
    <citation type="submission" date="2017-10" db="EMBL/GenBank/DDBJ databases">
        <title>Bacillus sp. nov., a halophilic bacterium isolated from a Yangshapao Lake.</title>
        <authorList>
            <person name="Wang H."/>
        </authorList>
    </citation>
    <scope>NUCLEOTIDE SEQUENCE [LARGE SCALE GENOMIC DNA]</scope>
    <source>
        <strain evidence="3 4">YSP-3</strain>
    </source>
</reference>
<proteinExistence type="predicted"/>
<feature type="chain" id="PRO_5015953040" evidence="2">
    <location>
        <begin position="23"/>
        <end position="199"/>
    </location>
</feature>
<dbReference type="Proteomes" id="UP000248066">
    <property type="component" value="Unassembled WGS sequence"/>
</dbReference>
<keyword evidence="4" id="KW-1185">Reference proteome</keyword>
<evidence type="ECO:0000256" key="1">
    <source>
        <dbReference type="SAM" id="MobiDB-lite"/>
    </source>
</evidence>
<feature type="compositionally biased region" description="Acidic residues" evidence="1">
    <location>
        <begin position="42"/>
        <end position="56"/>
    </location>
</feature>
<comment type="caution">
    <text evidence="3">The sequence shown here is derived from an EMBL/GenBank/DDBJ whole genome shotgun (WGS) entry which is preliminary data.</text>
</comment>
<keyword evidence="2" id="KW-0732">Signal</keyword>
<name>A0A2W0HGB4_9BACI</name>
<organism evidence="3 4">
    <name type="scientific">Alteribacter lacisalsi</name>
    <dbReference type="NCBI Taxonomy" id="2045244"/>
    <lineage>
        <taxon>Bacteria</taxon>
        <taxon>Bacillati</taxon>
        <taxon>Bacillota</taxon>
        <taxon>Bacilli</taxon>
        <taxon>Bacillales</taxon>
        <taxon>Bacillaceae</taxon>
        <taxon>Alteribacter</taxon>
    </lineage>
</organism>
<evidence type="ECO:0000313" key="3">
    <source>
        <dbReference type="EMBL" id="PYZ96455.1"/>
    </source>
</evidence>
<feature type="region of interest" description="Disordered" evidence="1">
    <location>
        <begin position="22"/>
        <end position="56"/>
    </location>
</feature>